<feature type="domain" description="DnaJ homologue subfamily C member 28 conserved" evidence="2">
    <location>
        <begin position="31"/>
        <end position="97"/>
    </location>
</feature>
<reference evidence="3 4" key="1">
    <citation type="journal article" date="2011" name="J. Bacteriol.">
        <title>Draft genome sequence of the anoxygenic filamentous phototrophic bacterium Oscillochloris trichoides subsp. DG-6.</title>
        <authorList>
            <person name="Kuznetsov B.B."/>
            <person name="Ivanovsky R.N."/>
            <person name="Keppen O.I."/>
            <person name="Sukhacheva M.V."/>
            <person name="Bumazhkin B.K."/>
            <person name="Patutina E.O."/>
            <person name="Beletsky A.V."/>
            <person name="Mardanov A.V."/>
            <person name="Baslerov R.V."/>
            <person name="Panteleeva A.N."/>
            <person name="Kolganova T.V."/>
            <person name="Ravin N.V."/>
            <person name="Skryabin K.G."/>
        </authorList>
    </citation>
    <scope>NUCLEOTIDE SEQUENCE [LARGE SCALE GENOMIC DNA]</scope>
    <source>
        <strain evidence="3 4">DG-6</strain>
    </source>
</reference>
<name>E1IAX3_9CHLR</name>
<gene>
    <name evidence="3" type="ORF">OSCT_0474</name>
</gene>
<dbReference type="Pfam" id="PF09350">
    <property type="entry name" value="DJC28_CD"/>
    <property type="match status" value="1"/>
</dbReference>
<dbReference type="OrthoDB" id="9798476at2"/>
<dbReference type="STRING" id="765420.OSCT_0474"/>
<dbReference type="AlphaFoldDB" id="E1IAX3"/>
<evidence type="ECO:0000256" key="1">
    <source>
        <dbReference type="SAM" id="MobiDB-lite"/>
    </source>
</evidence>
<dbReference type="InterPro" id="IPR052573">
    <property type="entry name" value="DnaJ_C_subfamily_28"/>
</dbReference>
<dbReference type="Proteomes" id="UP000054010">
    <property type="component" value="Unassembled WGS sequence"/>
</dbReference>
<sequence>MNTSASSSNDPEETNESAPHRYIPFRNFESLIDQQMRAAEAAGAFEQLPGAGKPLDLHDDDYVPEEMRVGFRLLKGNGYTPSWIDLQKQVRASREQFSHWLAQLRQCWPHLKPHERAAWQQEYAQRLRDLNREITNYNLTAPPVVGQMALLQAEDFDA</sequence>
<evidence type="ECO:0000313" key="4">
    <source>
        <dbReference type="Proteomes" id="UP000054010"/>
    </source>
</evidence>
<proteinExistence type="predicted"/>
<accession>E1IAX3</accession>
<evidence type="ECO:0000313" key="3">
    <source>
        <dbReference type="EMBL" id="EFO81619.1"/>
    </source>
</evidence>
<dbReference type="eggNOG" id="ENOG5033DCW">
    <property type="taxonomic scope" value="Bacteria"/>
</dbReference>
<dbReference type="InterPro" id="IPR018961">
    <property type="entry name" value="DnaJ_homolog_subfam-C_membr-28"/>
</dbReference>
<dbReference type="HOGENOM" id="CLU_124454_0_0_0"/>
<evidence type="ECO:0000259" key="2">
    <source>
        <dbReference type="Pfam" id="PF09350"/>
    </source>
</evidence>
<dbReference type="PANTHER" id="PTHR39158:SF1">
    <property type="entry name" value="DNAJ HOMOLOG SUBFAMILY C MEMBER 28"/>
    <property type="match status" value="1"/>
</dbReference>
<protein>
    <recommendedName>
        <fullName evidence="2">DnaJ homologue subfamily C member 28 conserved domain-containing protein</fullName>
    </recommendedName>
</protein>
<organism evidence="3 4">
    <name type="scientific">Oscillochloris trichoides DG-6</name>
    <dbReference type="NCBI Taxonomy" id="765420"/>
    <lineage>
        <taxon>Bacteria</taxon>
        <taxon>Bacillati</taxon>
        <taxon>Chloroflexota</taxon>
        <taxon>Chloroflexia</taxon>
        <taxon>Chloroflexales</taxon>
        <taxon>Chloroflexineae</taxon>
        <taxon>Oscillochloridaceae</taxon>
        <taxon>Oscillochloris</taxon>
    </lineage>
</organism>
<comment type="caution">
    <text evidence="3">The sequence shown here is derived from an EMBL/GenBank/DDBJ whole genome shotgun (WGS) entry which is preliminary data.</text>
</comment>
<dbReference type="EMBL" id="ADVR01000008">
    <property type="protein sequence ID" value="EFO81619.1"/>
    <property type="molecule type" value="Genomic_DNA"/>
</dbReference>
<dbReference type="PANTHER" id="PTHR39158">
    <property type="entry name" value="OS08G0560600 PROTEIN"/>
    <property type="match status" value="1"/>
</dbReference>
<keyword evidence="4" id="KW-1185">Reference proteome</keyword>
<feature type="region of interest" description="Disordered" evidence="1">
    <location>
        <begin position="1"/>
        <end position="20"/>
    </location>
</feature>